<keyword evidence="4" id="KW-1185">Reference proteome</keyword>
<dbReference type="Gene3D" id="3.40.50.2000">
    <property type="entry name" value="Glycogen Phosphorylase B"/>
    <property type="match status" value="1"/>
</dbReference>
<evidence type="ECO:0000256" key="1">
    <source>
        <dbReference type="ARBA" id="ARBA00022679"/>
    </source>
</evidence>
<gene>
    <name evidence="3" type="ORF">QRD43_13310</name>
</gene>
<accession>A0ABT7LJ54</accession>
<evidence type="ECO:0000259" key="2">
    <source>
        <dbReference type="Pfam" id="PF00534"/>
    </source>
</evidence>
<dbReference type="GO" id="GO:0016757">
    <property type="term" value="F:glycosyltransferase activity"/>
    <property type="evidence" value="ECO:0007669"/>
    <property type="project" value="UniProtKB-KW"/>
</dbReference>
<organism evidence="3 4">
    <name type="scientific">Roseateles subflavus</name>
    <dbReference type="NCBI Taxonomy" id="3053353"/>
    <lineage>
        <taxon>Bacteria</taxon>
        <taxon>Pseudomonadati</taxon>
        <taxon>Pseudomonadota</taxon>
        <taxon>Betaproteobacteria</taxon>
        <taxon>Burkholderiales</taxon>
        <taxon>Sphaerotilaceae</taxon>
        <taxon>Roseateles</taxon>
    </lineage>
</organism>
<comment type="caution">
    <text evidence="3">The sequence shown here is derived from an EMBL/GenBank/DDBJ whole genome shotgun (WGS) entry which is preliminary data.</text>
</comment>
<proteinExistence type="predicted"/>
<dbReference type="RefSeq" id="WP_285982956.1">
    <property type="nucleotide sequence ID" value="NZ_JASVDS010000003.1"/>
</dbReference>
<dbReference type="Pfam" id="PF00534">
    <property type="entry name" value="Glycos_transf_1"/>
    <property type="match status" value="1"/>
</dbReference>
<name>A0ABT7LJ54_9BURK</name>
<protein>
    <submittedName>
        <fullName evidence="3">Glycosyltransferase</fullName>
        <ecNumber evidence="3">2.4.-.-</ecNumber>
    </submittedName>
</protein>
<dbReference type="InterPro" id="IPR001296">
    <property type="entry name" value="Glyco_trans_1"/>
</dbReference>
<dbReference type="PANTHER" id="PTHR46401">
    <property type="entry name" value="GLYCOSYLTRANSFERASE WBBK-RELATED"/>
    <property type="match status" value="1"/>
</dbReference>
<reference evidence="3 4" key="1">
    <citation type="submission" date="2023-06" db="EMBL/GenBank/DDBJ databases">
        <title>Pelomonas sp. APW6 16S ribosomal RNA gene genome sequencing and assembly.</title>
        <authorList>
            <person name="Woo H."/>
        </authorList>
    </citation>
    <scope>NUCLEOTIDE SEQUENCE [LARGE SCALE GENOMIC DNA]</scope>
    <source>
        <strain evidence="3 4">APW6</strain>
    </source>
</reference>
<dbReference type="EC" id="2.4.-.-" evidence="3"/>
<dbReference type="PANTHER" id="PTHR46401:SF2">
    <property type="entry name" value="GLYCOSYLTRANSFERASE WBBK-RELATED"/>
    <property type="match status" value="1"/>
</dbReference>
<sequence length="354" mass="38913">MKSDDGRLMLFAPNVHTGGGLVLLKSLLAAWPAGRPLRAWLDARARHDLTLPGGAEVTWVEASPLSRARAQWDSARSARAQDRLLCFHGLPPVWDSPARVEVFLQNRNYLGEVDLSTFSPRTRLRLRLEQWMLRRGRERVHGYWVQTPSMAAALRRWWGPVQGRAPAVKVLPFLPLQPEAPADGAAGTAPPVLDYLYVADGEAHKNHRRLIEAWRLLAAEGLRPSLGLTLGAKDQALRDWIDAEAQAHGLQIRQLGVLPHAELLGWYGRCRALVFPSLSESFGLPLIEARQAGCPVLAGELDFVRDVCEPAQTFDPLSAVSIARAVRRFEGCAQAPLEPAGAAAFLAALMAEPQ</sequence>
<dbReference type="EMBL" id="JASVDS010000003">
    <property type="protein sequence ID" value="MDL5032887.1"/>
    <property type="molecule type" value="Genomic_DNA"/>
</dbReference>
<evidence type="ECO:0000313" key="4">
    <source>
        <dbReference type="Proteomes" id="UP001238603"/>
    </source>
</evidence>
<dbReference type="Proteomes" id="UP001238603">
    <property type="component" value="Unassembled WGS sequence"/>
</dbReference>
<keyword evidence="3" id="KW-0328">Glycosyltransferase</keyword>
<keyword evidence="1 3" id="KW-0808">Transferase</keyword>
<evidence type="ECO:0000313" key="3">
    <source>
        <dbReference type="EMBL" id="MDL5032887.1"/>
    </source>
</evidence>
<feature type="domain" description="Glycosyl transferase family 1" evidence="2">
    <location>
        <begin position="195"/>
        <end position="330"/>
    </location>
</feature>
<dbReference type="SUPFAM" id="SSF53756">
    <property type="entry name" value="UDP-Glycosyltransferase/glycogen phosphorylase"/>
    <property type="match status" value="1"/>
</dbReference>